<dbReference type="InterPro" id="IPR014189">
    <property type="entry name" value="Quinone_OxRdtase_PIG3"/>
</dbReference>
<dbReference type="InterPro" id="IPR020843">
    <property type="entry name" value="ER"/>
</dbReference>
<proteinExistence type="predicted"/>
<dbReference type="RefSeq" id="WP_149777819.1">
    <property type="nucleotide sequence ID" value="NZ_FRCB01000001.1"/>
</dbReference>
<dbReference type="PANTHER" id="PTHR48106:SF8">
    <property type="entry name" value="OS02G0805600 PROTEIN"/>
    <property type="match status" value="1"/>
</dbReference>
<keyword evidence="5" id="KW-1185">Reference proteome</keyword>
<dbReference type="NCBIfam" id="TIGR02824">
    <property type="entry name" value="quinone_pig3"/>
    <property type="match status" value="1"/>
</dbReference>
<dbReference type="PANTHER" id="PTHR48106">
    <property type="entry name" value="QUINONE OXIDOREDUCTASE PIG3-RELATED"/>
    <property type="match status" value="1"/>
</dbReference>
<protein>
    <submittedName>
        <fullName evidence="4">Putative NAD(P)H quinone oxidoreductase, PIG3 family</fullName>
    </submittedName>
</protein>
<dbReference type="AlphaFoldDB" id="A0A1M6ZXI4"/>
<reference evidence="4 5" key="1">
    <citation type="submission" date="2016-11" db="EMBL/GenBank/DDBJ databases">
        <authorList>
            <person name="Varghese N."/>
            <person name="Submissions S."/>
        </authorList>
    </citation>
    <scope>NUCLEOTIDE SEQUENCE [LARGE SCALE GENOMIC DNA]</scope>
    <source>
        <strain evidence="4 5">DSM 28249</strain>
    </source>
</reference>
<dbReference type="Proteomes" id="UP000322545">
    <property type="component" value="Unassembled WGS sequence"/>
</dbReference>
<evidence type="ECO:0000259" key="3">
    <source>
        <dbReference type="SMART" id="SM00829"/>
    </source>
</evidence>
<name>A0A1M6ZXI4_9RHOB</name>
<evidence type="ECO:0000313" key="5">
    <source>
        <dbReference type="Proteomes" id="UP000322545"/>
    </source>
</evidence>
<accession>A0A1M6ZXI4</accession>
<gene>
    <name evidence="4" type="ORF">SAMN05443432_101220</name>
</gene>
<feature type="domain" description="Enoyl reductase (ER)" evidence="3">
    <location>
        <begin position="14"/>
        <end position="324"/>
    </location>
</feature>
<dbReference type="GO" id="GO:0016651">
    <property type="term" value="F:oxidoreductase activity, acting on NAD(P)H"/>
    <property type="evidence" value="ECO:0007669"/>
    <property type="project" value="TreeGrafter"/>
</dbReference>
<dbReference type="SUPFAM" id="SSF51735">
    <property type="entry name" value="NAD(P)-binding Rossmann-fold domains"/>
    <property type="match status" value="1"/>
</dbReference>
<keyword evidence="2" id="KW-0560">Oxidoreductase</keyword>
<sequence>MTDMMNAVEITEPGGPDVLRLTSRPVPAPAAGDVVIKVAYAGVNRPDALQRAGLYAPPPTASDLPGLEAAGEIVAIGDGVSDWSVGDKVCALLPGGGYAEYVATPAAHCLPIPAGMGLREAACLPETFFTVWSNVFGRGALKAGERFLVHGGSSGIGTTAIQLANAFGARVFTTAGSDEKCAKCVDLGAERAINYRAEDFVDVMRAEGGADLILDMVGGDYLPRNVKCLADEGRLVQIAFLQGPKVELNFAQVMMRRLTITGSTLRPQSDQAKAMIAEALRAHVWPLLASGQVAPVMDSEYELANAALAHAHMEKSTHIGKIVLKVG</sequence>
<dbReference type="InterPro" id="IPR011032">
    <property type="entry name" value="GroES-like_sf"/>
</dbReference>
<keyword evidence="1" id="KW-0521">NADP</keyword>
<dbReference type="GO" id="GO:0070402">
    <property type="term" value="F:NADPH binding"/>
    <property type="evidence" value="ECO:0007669"/>
    <property type="project" value="TreeGrafter"/>
</dbReference>
<dbReference type="InterPro" id="IPR013154">
    <property type="entry name" value="ADH-like_N"/>
</dbReference>
<dbReference type="SMART" id="SM00829">
    <property type="entry name" value="PKS_ER"/>
    <property type="match status" value="1"/>
</dbReference>
<dbReference type="CDD" id="cd05276">
    <property type="entry name" value="p53_inducible_oxidoreductase"/>
    <property type="match status" value="1"/>
</dbReference>
<dbReference type="InterPro" id="IPR036291">
    <property type="entry name" value="NAD(P)-bd_dom_sf"/>
</dbReference>
<dbReference type="Pfam" id="PF08240">
    <property type="entry name" value="ADH_N"/>
    <property type="match status" value="1"/>
</dbReference>
<dbReference type="SUPFAM" id="SSF50129">
    <property type="entry name" value="GroES-like"/>
    <property type="match status" value="1"/>
</dbReference>
<dbReference type="Pfam" id="PF00107">
    <property type="entry name" value="ADH_zinc_N"/>
    <property type="match status" value="1"/>
</dbReference>
<evidence type="ECO:0000256" key="2">
    <source>
        <dbReference type="ARBA" id="ARBA00023002"/>
    </source>
</evidence>
<dbReference type="Gene3D" id="3.40.50.720">
    <property type="entry name" value="NAD(P)-binding Rossmann-like Domain"/>
    <property type="match status" value="1"/>
</dbReference>
<evidence type="ECO:0000313" key="4">
    <source>
        <dbReference type="EMBL" id="SHL35130.1"/>
    </source>
</evidence>
<dbReference type="Gene3D" id="3.90.180.10">
    <property type="entry name" value="Medium-chain alcohol dehydrogenases, catalytic domain"/>
    <property type="match status" value="1"/>
</dbReference>
<organism evidence="4 5">
    <name type="scientific">Roseovarius litoreus</name>
    <dbReference type="NCBI Taxonomy" id="1155722"/>
    <lineage>
        <taxon>Bacteria</taxon>
        <taxon>Pseudomonadati</taxon>
        <taxon>Pseudomonadota</taxon>
        <taxon>Alphaproteobacteria</taxon>
        <taxon>Rhodobacterales</taxon>
        <taxon>Roseobacteraceae</taxon>
        <taxon>Roseovarius</taxon>
    </lineage>
</organism>
<evidence type="ECO:0000256" key="1">
    <source>
        <dbReference type="ARBA" id="ARBA00022857"/>
    </source>
</evidence>
<dbReference type="InterPro" id="IPR013149">
    <property type="entry name" value="ADH-like_C"/>
</dbReference>
<dbReference type="EMBL" id="FRCB01000001">
    <property type="protein sequence ID" value="SHL35130.1"/>
    <property type="molecule type" value="Genomic_DNA"/>
</dbReference>